<gene>
    <name evidence="2" type="ORF">D0860_06987</name>
</gene>
<dbReference type="AlphaFoldDB" id="A0A3M7GQN5"/>
<dbReference type="EMBL" id="QWIS01000174">
    <property type="protein sequence ID" value="RMZ03002.1"/>
    <property type="molecule type" value="Genomic_DNA"/>
</dbReference>
<protein>
    <submittedName>
        <fullName evidence="2">Uncharacterized protein</fullName>
    </submittedName>
</protein>
<feature type="compositionally biased region" description="Gly residues" evidence="1">
    <location>
        <begin position="413"/>
        <end position="424"/>
    </location>
</feature>
<accession>A0A3M7GQN5</accession>
<feature type="region of interest" description="Disordered" evidence="1">
    <location>
        <begin position="404"/>
        <end position="439"/>
    </location>
</feature>
<dbReference type="Proteomes" id="UP000280598">
    <property type="component" value="Unassembled WGS sequence"/>
</dbReference>
<evidence type="ECO:0000313" key="3">
    <source>
        <dbReference type="Proteomes" id="UP000280598"/>
    </source>
</evidence>
<organism evidence="2 3">
    <name type="scientific">Hortaea werneckii</name>
    <name type="common">Black yeast</name>
    <name type="synonym">Cladosporium werneckii</name>
    <dbReference type="NCBI Taxonomy" id="91943"/>
    <lineage>
        <taxon>Eukaryota</taxon>
        <taxon>Fungi</taxon>
        <taxon>Dikarya</taxon>
        <taxon>Ascomycota</taxon>
        <taxon>Pezizomycotina</taxon>
        <taxon>Dothideomycetes</taxon>
        <taxon>Dothideomycetidae</taxon>
        <taxon>Mycosphaerellales</taxon>
        <taxon>Teratosphaeriaceae</taxon>
        <taxon>Hortaea</taxon>
    </lineage>
</organism>
<reference evidence="2 3" key="1">
    <citation type="journal article" date="2018" name="BMC Genomics">
        <title>Genomic evidence for intraspecific hybridization in a clonal and extremely halotolerant yeast.</title>
        <authorList>
            <person name="Gostincar C."/>
            <person name="Stajich J.E."/>
            <person name="Zupancic J."/>
            <person name="Zalar P."/>
            <person name="Gunde-Cimerman N."/>
        </authorList>
    </citation>
    <scope>NUCLEOTIDE SEQUENCE [LARGE SCALE GENOMIC DNA]</scope>
    <source>
        <strain evidence="2 3">EXF-562</strain>
    </source>
</reference>
<comment type="caution">
    <text evidence="2">The sequence shown here is derived from an EMBL/GenBank/DDBJ whole genome shotgun (WGS) entry which is preliminary data.</text>
</comment>
<name>A0A3M7GQN5_HORWE</name>
<feature type="region of interest" description="Disordered" evidence="1">
    <location>
        <begin position="132"/>
        <end position="156"/>
    </location>
</feature>
<evidence type="ECO:0000256" key="1">
    <source>
        <dbReference type="SAM" id="MobiDB-lite"/>
    </source>
</evidence>
<dbReference type="VEuPathDB" id="FungiDB:BTJ68_07192"/>
<proteinExistence type="predicted"/>
<evidence type="ECO:0000313" key="2">
    <source>
        <dbReference type="EMBL" id="RMZ03002.1"/>
    </source>
</evidence>
<sequence length="439" mass="48032">MTTCIFLTGAPESDGLTWDERHLLNNFEFPIQRFLGREAPKSSTADGDASTLAIPKWRSIPFTSNNSSALHTNRDQTASQQGTQFLSFLNDPSTNHDASHEQDHLAFLEQSLARLDELESSQITPMLEDETTTTFNSNLDDSLAGEEGTPDLPNFQGTQRRLATVAQPQHPQNQQHQPFRIIGPISDLKSIPSATHIDSVFPGTITLNLLCAVISVSPIRTVQLRRRRRPGTTGNPQYQNTDLTVNHAAASADERELIEILLGDETRAGFSATFWFLPESESDRHLAPHITARRGGAAGGFNGWDAIQDSKHRRQNLLSLRAGDVVLIRNLALSVFKGGVYGQSLRGMGGKMGMGRGNFTDVRVLEEEEEGGNGEGFLSSLPPSMRGQVRGKLRRVREWRDGFVGPGVRAQGGREGGGHVGGGVRGREWLPADTQSPVK</sequence>